<comment type="pathway">
    <text evidence="5">Cofactor biosynthesis; coenzyme A biosynthesis; CoA from (R)-pantothenate: step 5/5.</text>
</comment>
<dbReference type="AlphaFoldDB" id="A0A7Y8Y4C1"/>
<evidence type="ECO:0000256" key="5">
    <source>
        <dbReference type="HAMAP-Rule" id="MF_00376"/>
    </source>
</evidence>
<dbReference type="GO" id="GO:0005524">
    <property type="term" value="F:ATP binding"/>
    <property type="evidence" value="ECO:0007669"/>
    <property type="project" value="UniProtKB-UniRule"/>
</dbReference>
<reference evidence="7 8" key="1">
    <citation type="submission" date="2020-07" db="EMBL/GenBank/DDBJ databases">
        <authorList>
            <person name="Sun Q."/>
        </authorList>
    </citation>
    <scope>NUCLEOTIDE SEQUENCE [LARGE SCALE GENOMIC DNA]</scope>
    <source>
        <strain evidence="7 8">MAH-1</strain>
    </source>
</reference>
<dbReference type="NCBIfam" id="TIGR00152">
    <property type="entry name" value="dephospho-CoA kinase"/>
    <property type="match status" value="1"/>
</dbReference>
<keyword evidence="4 5" id="KW-0173">Coenzyme A biosynthesis</keyword>
<organism evidence="7 8">
    <name type="scientific">Flavobacterium agri</name>
    <dbReference type="NCBI Taxonomy" id="2743471"/>
    <lineage>
        <taxon>Bacteria</taxon>
        <taxon>Pseudomonadati</taxon>
        <taxon>Bacteroidota</taxon>
        <taxon>Flavobacteriia</taxon>
        <taxon>Flavobacteriales</taxon>
        <taxon>Flavobacteriaceae</taxon>
        <taxon>Flavobacterium</taxon>
    </lineage>
</organism>
<comment type="similarity">
    <text evidence="1 5">Belongs to the CoaE family.</text>
</comment>
<keyword evidence="2 5" id="KW-0547">Nucleotide-binding</keyword>
<evidence type="ECO:0000313" key="8">
    <source>
        <dbReference type="Proteomes" id="UP000535020"/>
    </source>
</evidence>
<accession>A0A7Y8Y4C1</accession>
<comment type="subcellular location">
    <subcellularLocation>
        <location evidence="5">Cytoplasm</location>
    </subcellularLocation>
</comment>
<protein>
    <recommendedName>
        <fullName evidence="5 6">Dephospho-CoA kinase</fullName>
        <ecNumber evidence="5 6">2.7.1.24</ecNumber>
    </recommendedName>
    <alternativeName>
        <fullName evidence="5">Dephosphocoenzyme A kinase</fullName>
    </alternativeName>
</protein>
<dbReference type="GO" id="GO:0015937">
    <property type="term" value="P:coenzyme A biosynthetic process"/>
    <property type="evidence" value="ECO:0007669"/>
    <property type="project" value="UniProtKB-UniRule"/>
</dbReference>
<dbReference type="RefSeq" id="WP_176007101.1">
    <property type="nucleotide sequence ID" value="NZ_JABWMI010000018.1"/>
</dbReference>
<name>A0A7Y8Y4C1_9FLAO</name>
<dbReference type="UniPathway" id="UPA00241">
    <property type="reaction ID" value="UER00356"/>
</dbReference>
<evidence type="ECO:0000256" key="3">
    <source>
        <dbReference type="ARBA" id="ARBA00022840"/>
    </source>
</evidence>
<sequence>MTKVIGLTGGIGSGKSTVARYFEELGVPVYYADDAAKEVMKTPAMLVSLQNIFGNDVVIDGVLDRKKLSTLVFSDKNKLETLNSLVHPAVRKHFRAWLDNYKDVPFVIREAAILFESGSYKDCEKVITVTAPFETKIERVMQRDSVTRQDVIYRMENQWSDEKKASLSDFIIVNIDLEATREEVVKIFKTLKKL</sequence>
<evidence type="ECO:0000256" key="2">
    <source>
        <dbReference type="ARBA" id="ARBA00022741"/>
    </source>
</evidence>
<evidence type="ECO:0000313" key="7">
    <source>
        <dbReference type="EMBL" id="NYA72296.1"/>
    </source>
</evidence>
<dbReference type="InterPro" id="IPR001977">
    <property type="entry name" value="Depp_CoAkinase"/>
</dbReference>
<comment type="caution">
    <text evidence="7">The sequence shown here is derived from an EMBL/GenBank/DDBJ whole genome shotgun (WGS) entry which is preliminary data.</text>
</comment>
<comment type="function">
    <text evidence="5">Catalyzes the phosphorylation of the 3'-hydroxyl group of dephosphocoenzyme A to form coenzyme A.</text>
</comment>
<comment type="catalytic activity">
    <reaction evidence="5">
        <text>3'-dephospho-CoA + ATP = ADP + CoA + H(+)</text>
        <dbReference type="Rhea" id="RHEA:18245"/>
        <dbReference type="ChEBI" id="CHEBI:15378"/>
        <dbReference type="ChEBI" id="CHEBI:30616"/>
        <dbReference type="ChEBI" id="CHEBI:57287"/>
        <dbReference type="ChEBI" id="CHEBI:57328"/>
        <dbReference type="ChEBI" id="CHEBI:456216"/>
        <dbReference type="EC" id="2.7.1.24"/>
    </reaction>
</comment>
<dbReference type="EC" id="2.7.1.24" evidence="5 6"/>
<dbReference type="GO" id="GO:0004140">
    <property type="term" value="F:dephospho-CoA kinase activity"/>
    <property type="evidence" value="ECO:0007669"/>
    <property type="project" value="UniProtKB-UniRule"/>
</dbReference>
<dbReference type="Gene3D" id="3.40.50.300">
    <property type="entry name" value="P-loop containing nucleotide triphosphate hydrolases"/>
    <property type="match status" value="1"/>
</dbReference>
<dbReference type="PANTHER" id="PTHR10695">
    <property type="entry name" value="DEPHOSPHO-COA KINASE-RELATED"/>
    <property type="match status" value="1"/>
</dbReference>
<dbReference type="HAMAP" id="MF_00376">
    <property type="entry name" value="Dephospho_CoA_kinase"/>
    <property type="match status" value="1"/>
</dbReference>
<dbReference type="Pfam" id="PF01121">
    <property type="entry name" value="CoaE"/>
    <property type="match status" value="1"/>
</dbReference>
<dbReference type="PROSITE" id="PS51219">
    <property type="entry name" value="DPCK"/>
    <property type="match status" value="1"/>
</dbReference>
<keyword evidence="3 5" id="KW-0067">ATP-binding</keyword>
<evidence type="ECO:0000256" key="4">
    <source>
        <dbReference type="ARBA" id="ARBA00022993"/>
    </source>
</evidence>
<evidence type="ECO:0000256" key="1">
    <source>
        <dbReference type="ARBA" id="ARBA00009018"/>
    </source>
</evidence>
<dbReference type="Proteomes" id="UP000535020">
    <property type="component" value="Unassembled WGS sequence"/>
</dbReference>
<keyword evidence="5 7" id="KW-0418">Kinase</keyword>
<keyword evidence="5" id="KW-0963">Cytoplasm</keyword>
<keyword evidence="8" id="KW-1185">Reference proteome</keyword>
<feature type="binding site" evidence="5">
    <location>
        <begin position="12"/>
        <end position="17"/>
    </location>
    <ligand>
        <name>ATP</name>
        <dbReference type="ChEBI" id="CHEBI:30616"/>
    </ligand>
</feature>
<dbReference type="PANTHER" id="PTHR10695:SF46">
    <property type="entry name" value="BIFUNCTIONAL COENZYME A SYNTHASE-RELATED"/>
    <property type="match status" value="1"/>
</dbReference>
<keyword evidence="5 7" id="KW-0808">Transferase</keyword>
<dbReference type="EMBL" id="JACBJI010000007">
    <property type="protein sequence ID" value="NYA72296.1"/>
    <property type="molecule type" value="Genomic_DNA"/>
</dbReference>
<dbReference type="SUPFAM" id="SSF52540">
    <property type="entry name" value="P-loop containing nucleoside triphosphate hydrolases"/>
    <property type="match status" value="1"/>
</dbReference>
<dbReference type="InterPro" id="IPR027417">
    <property type="entry name" value="P-loop_NTPase"/>
</dbReference>
<evidence type="ECO:0000256" key="6">
    <source>
        <dbReference type="NCBIfam" id="TIGR00152"/>
    </source>
</evidence>
<proteinExistence type="inferred from homology"/>
<dbReference type="CDD" id="cd02022">
    <property type="entry name" value="DPCK"/>
    <property type="match status" value="1"/>
</dbReference>
<dbReference type="GO" id="GO:0005737">
    <property type="term" value="C:cytoplasm"/>
    <property type="evidence" value="ECO:0007669"/>
    <property type="project" value="UniProtKB-SubCell"/>
</dbReference>
<gene>
    <name evidence="5" type="primary">coaE</name>
    <name evidence="7" type="ORF">HZF10_15305</name>
</gene>